<dbReference type="FunFam" id="3.40.50.2000:FF:000101">
    <property type="entry name" value="Glycosyltransferase"/>
    <property type="match status" value="1"/>
</dbReference>
<evidence type="ECO:0000313" key="8">
    <source>
        <dbReference type="EMBL" id="ESQ47709.1"/>
    </source>
</evidence>
<dbReference type="EC" id="2.4.1.-" evidence="6"/>
<dbReference type="InterPro" id="IPR035595">
    <property type="entry name" value="UDP_glycos_trans_CS"/>
</dbReference>
<dbReference type="Gramene" id="ESQ47709">
    <property type="protein sequence ID" value="ESQ47709"/>
    <property type="gene ID" value="EUTSA_v10020520mg"/>
</dbReference>
<dbReference type="Pfam" id="PF00201">
    <property type="entry name" value="UDPGT"/>
    <property type="match status" value="1"/>
</dbReference>
<evidence type="ECO:0000256" key="5">
    <source>
        <dbReference type="RuleBase" id="RU003718"/>
    </source>
</evidence>
<evidence type="ECO:0000259" key="7">
    <source>
        <dbReference type="Pfam" id="PF26168"/>
    </source>
</evidence>
<reference evidence="8 9" key="1">
    <citation type="journal article" date="2013" name="Front. Plant Sci.">
        <title>The Reference Genome of the Halophytic Plant Eutrema salsugineum.</title>
        <authorList>
            <person name="Yang R."/>
            <person name="Jarvis D.E."/>
            <person name="Chen H."/>
            <person name="Beilstein M.A."/>
            <person name="Grimwood J."/>
            <person name="Jenkins J."/>
            <person name="Shu S."/>
            <person name="Prochnik S."/>
            <person name="Xin M."/>
            <person name="Ma C."/>
            <person name="Schmutz J."/>
            <person name="Wing R.A."/>
            <person name="Mitchell-Olds T."/>
            <person name="Schumaker K.S."/>
            <person name="Wang X."/>
        </authorList>
    </citation>
    <scope>NUCLEOTIDE SEQUENCE [LARGE SCALE GENOMIC DNA]</scope>
</reference>
<dbReference type="CDD" id="cd03784">
    <property type="entry name" value="GT1_Gtf-like"/>
    <property type="match status" value="1"/>
</dbReference>
<dbReference type="eggNOG" id="KOG1192">
    <property type="taxonomic scope" value="Eukaryota"/>
</dbReference>
<evidence type="ECO:0000256" key="6">
    <source>
        <dbReference type="RuleBase" id="RU362057"/>
    </source>
</evidence>
<proteinExistence type="inferred from homology"/>
<name>V4LV47_EUTSA</name>
<protein>
    <recommendedName>
        <fullName evidence="6">Glycosyltransferase</fullName>
        <ecNumber evidence="6">2.4.1.-</ecNumber>
    </recommendedName>
</protein>
<dbReference type="GO" id="GO:0009801">
    <property type="term" value="P:cinnamic acid ester metabolic process"/>
    <property type="evidence" value="ECO:0007669"/>
    <property type="project" value="EnsemblPlants"/>
</dbReference>
<dbReference type="FunFam" id="3.40.50.2000:FF:000019">
    <property type="entry name" value="Glycosyltransferase"/>
    <property type="match status" value="1"/>
</dbReference>
<organism evidence="8 9">
    <name type="scientific">Eutrema salsugineum</name>
    <name type="common">Saltwater cress</name>
    <name type="synonym">Sisymbrium salsugineum</name>
    <dbReference type="NCBI Taxonomy" id="72664"/>
    <lineage>
        <taxon>Eukaryota</taxon>
        <taxon>Viridiplantae</taxon>
        <taxon>Streptophyta</taxon>
        <taxon>Embryophyta</taxon>
        <taxon>Tracheophyta</taxon>
        <taxon>Spermatophyta</taxon>
        <taxon>Magnoliopsida</taxon>
        <taxon>eudicotyledons</taxon>
        <taxon>Gunneridae</taxon>
        <taxon>Pentapetalae</taxon>
        <taxon>rosids</taxon>
        <taxon>malvids</taxon>
        <taxon>Brassicales</taxon>
        <taxon>Brassicaceae</taxon>
        <taxon>Eutremeae</taxon>
        <taxon>Eutrema</taxon>
    </lineage>
</organism>
<keyword evidence="9" id="KW-1185">Reference proteome</keyword>
<keyword evidence="3 5" id="KW-0808">Transferase</keyword>
<sequence>MSHTSPKKKKKQSNFFLLKMELSSSPLPPHVMLVSFPGQGHVNPLLRLGKLLASKGLLITFVTTESWGKKMRTANKIQDRVLKPIGKGYLRFDFFDDGLPEDDDESRTNFTILRPQLELVGQREIKNLVKRYEEVTKQPVTCLINNPFVSWVCDVAEDLQIPCAVLWVQSCACLASYYYYHNKLVDFPTKKDPEIDVQIPCMPLLKHDEIPSFIHPLSPYSALREVIIDQIKRLHKPFAVFVDTVYSLEQDIIDHMSSLSLPGAITPLGPLYKMAKTLTCDDIKGDMSETTDHCMEWLDSQPVASVVYISFGTVAYVKQEQIEEIAYGVLNADVSFLWVIRQQELGINKERHVLPEEVKGKGKIVEWCSQEKVLAHPSVVCFVTHCGWNSTMEALSSGVPTVCLPQWGDQVTDAVYLIDVFKTGVRLSRGETEERVVPREEVAERLREVTKGEKAKELKKNALKWKEEAEAAVARGGSSDRNLEEFVEKLGVKPVAKQNGSHHYYPKGSFQELLLEKS</sequence>
<comment type="catalytic activity">
    <reaction evidence="4">
        <text>(E)-sinapate + UDP-alpha-D-glucose = 1-O-(trans-sinapoyl)-beta-D-glucose + UDP</text>
        <dbReference type="Rhea" id="RHEA:13305"/>
        <dbReference type="ChEBI" id="CHEBI:16546"/>
        <dbReference type="ChEBI" id="CHEBI:30023"/>
        <dbReference type="ChEBI" id="CHEBI:58223"/>
        <dbReference type="ChEBI" id="CHEBI:58885"/>
        <dbReference type="EC" id="2.4.1.120"/>
    </reaction>
</comment>
<gene>
    <name evidence="8" type="ORF">EUTSA_v10020520mg</name>
</gene>
<dbReference type="KEGG" id="eus:EUTSA_v10020520mg"/>
<comment type="similarity">
    <text evidence="1 5">Belongs to the UDP-glycosyltransferase family.</text>
</comment>
<dbReference type="Pfam" id="PF26168">
    <property type="entry name" value="Glyco_transf_N"/>
    <property type="match status" value="1"/>
</dbReference>
<evidence type="ECO:0000256" key="3">
    <source>
        <dbReference type="ARBA" id="ARBA00022679"/>
    </source>
</evidence>
<dbReference type="Gene3D" id="3.40.50.2000">
    <property type="entry name" value="Glycogen Phosphorylase B"/>
    <property type="match status" value="2"/>
</dbReference>
<evidence type="ECO:0000313" key="9">
    <source>
        <dbReference type="Proteomes" id="UP000030689"/>
    </source>
</evidence>
<dbReference type="PROSITE" id="PS00375">
    <property type="entry name" value="UDPGT"/>
    <property type="match status" value="1"/>
</dbReference>
<dbReference type="GO" id="GO:0080043">
    <property type="term" value="F:quercetin 3-O-glucosyltransferase activity"/>
    <property type="evidence" value="ECO:0007669"/>
    <property type="project" value="TreeGrafter"/>
</dbReference>
<dbReference type="GO" id="GO:0080044">
    <property type="term" value="F:quercetin 7-O-glucosyltransferase activity"/>
    <property type="evidence" value="ECO:0007669"/>
    <property type="project" value="TreeGrafter"/>
</dbReference>
<dbReference type="OMA" id="YKMAKTV"/>
<dbReference type="SUPFAM" id="SSF53756">
    <property type="entry name" value="UDP-Glycosyltransferase/glycogen phosphorylase"/>
    <property type="match status" value="1"/>
</dbReference>
<keyword evidence="2 5" id="KW-0328">Glycosyltransferase</keyword>
<evidence type="ECO:0000256" key="1">
    <source>
        <dbReference type="ARBA" id="ARBA00009995"/>
    </source>
</evidence>
<feature type="domain" description="Glycosyltransferase N-terminal" evidence="7">
    <location>
        <begin position="31"/>
        <end position="84"/>
    </location>
</feature>
<dbReference type="OrthoDB" id="5835829at2759"/>
<evidence type="ECO:0000256" key="2">
    <source>
        <dbReference type="ARBA" id="ARBA00022676"/>
    </source>
</evidence>
<dbReference type="AlphaFoldDB" id="V4LV47"/>
<dbReference type="GO" id="GO:0005737">
    <property type="term" value="C:cytoplasm"/>
    <property type="evidence" value="ECO:0007669"/>
    <property type="project" value="EnsemblPlants"/>
</dbReference>
<dbReference type="Proteomes" id="UP000030689">
    <property type="component" value="Unassembled WGS sequence"/>
</dbReference>
<evidence type="ECO:0000256" key="4">
    <source>
        <dbReference type="ARBA" id="ARBA00051181"/>
    </source>
</evidence>
<dbReference type="PANTHER" id="PTHR11926">
    <property type="entry name" value="GLUCOSYL/GLUCURONOSYL TRANSFERASES"/>
    <property type="match status" value="1"/>
</dbReference>
<accession>V4LV47</accession>
<dbReference type="PANTHER" id="PTHR11926:SF1521">
    <property type="entry name" value="UDP-GLYCOSYLTRANSFERASE 84A2"/>
    <property type="match status" value="1"/>
</dbReference>
<dbReference type="GO" id="GO:0009718">
    <property type="term" value="P:anthocyanin-containing compound biosynthetic process"/>
    <property type="evidence" value="ECO:0007669"/>
    <property type="project" value="EnsemblPlants"/>
</dbReference>
<dbReference type="STRING" id="72664.V4LV47"/>
<dbReference type="GO" id="GO:0050284">
    <property type="term" value="F:sinapate 1-glucosyltransferase activity"/>
    <property type="evidence" value="ECO:0007669"/>
    <property type="project" value="UniProtKB-EC"/>
</dbReference>
<dbReference type="InterPro" id="IPR002213">
    <property type="entry name" value="UDP_glucos_trans"/>
</dbReference>
<dbReference type="InterPro" id="IPR058980">
    <property type="entry name" value="Glyco_transf_N"/>
</dbReference>
<dbReference type="EMBL" id="KI517408">
    <property type="protein sequence ID" value="ESQ47709.1"/>
    <property type="molecule type" value="Genomic_DNA"/>
</dbReference>